<sequence length="93" mass="10304">MIATLSPEIRRIQLGTKQKRANMSKLSTKSKPKKLFDNDSGSDLDVNISDVIDNCSTPGNDDSDVEDHETLEPGVVNYAKIGDFVLCEYQLKT</sequence>
<dbReference type="AlphaFoldDB" id="A0AAV4F9P2"/>
<gene>
    <name evidence="2" type="ORF">ElyMa_003766300</name>
</gene>
<reference evidence="2 3" key="1">
    <citation type="journal article" date="2021" name="Elife">
        <title>Chloroplast acquisition without the gene transfer in kleptoplastic sea slugs, Plakobranchus ocellatus.</title>
        <authorList>
            <person name="Maeda T."/>
            <person name="Takahashi S."/>
            <person name="Yoshida T."/>
            <person name="Shimamura S."/>
            <person name="Takaki Y."/>
            <person name="Nagai Y."/>
            <person name="Toyoda A."/>
            <person name="Suzuki Y."/>
            <person name="Arimoto A."/>
            <person name="Ishii H."/>
            <person name="Satoh N."/>
            <person name="Nishiyama T."/>
            <person name="Hasebe M."/>
            <person name="Maruyama T."/>
            <person name="Minagawa J."/>
            <person name="Obokata J."/>
            <person name="Shigenobu S."/>
        </authorList>
    </citation>
    <scope>NUCLEOTIDE SEQUENCE [LARGE SCALE GENOMIC DNA]</scope>
</reference>
<dbReference type="EMBL" id="BMAT01007723">
    <property type="protein sequence ID" value="GFR69784.1"/>
    <property type="molecule type" value="Genomic_DNA"/>
</dbReference>
<evidence type="ECO:0000256" key="1">
    <source>
        <dbReference type="SAM" id="MobiDB-lite"/>
    </source>
</evidence>
<proteinExistence type="predicted"/>
<name>A0AAV4F9P2_9GAST</name>
<evidence type="ECO:0000313" key="2">
    <source>
        <dbReference type="EMBL" id="GFR69784.1"/>
    </source>
</evidence>
<accession>A0AAV4F9P2</accession>
<feature type="region of interest" description="Disordered" evidence="1">
    <location>
        <begin position="13"/>
        <end position="41"/>
    </location>
</feature>
<dbReference type="Proteomes" id="UP000762676">
    <property type="component" value="Unassembled WGS sequence"/>
</dbReference>
<comment type="caution">
    <text evidence="2">The sequence shown here is derived from an EMBL/GenBank/DDBJ whole genome shotgun (WGS) entry which is preliminary data.</text>
</comment>
<protein>
    <submittedName>
        <fullName evidence="2">Uncharacterized protein</fullName>
    </submittedName>
</protein>
<organism evidence="2 3">
    <name type="scientific">Elysia marginata</name>
    <dbReference type="NCBI Taxonomy" id="1093978"/>
    <lineage>
        <taxon>Eukaryota</taxon>
        <taxon>Metazoa</taxon>
        <taxon>Spiralia</taxon>
        <taxon>Lophotrochozoa</taxon>
        <taxon>Mollusca</taxon>
        <taxon>Gastropoda</taxon>
        <taxon>Heterobranchia</taxon>
        <taxon>Euthyneura</taxon>
        <taxon>Panpulmonata</taxon>
        <taxon>Sacoglossa</taxon>
        <taxon>Placobranchoidea</taxon>
        <taxon>Plakobranchidae</taxon>
        <taxon>Elysia</taxon>
    </lineage>
</organism>
<feature type="compositionally biased region" description="Basic residues" evidence="1">
    <location>
        <begin position="17"/>
        <end position="33"/>
    </location>
</feature>
<keyword evidence="3" id="KW-1185">Reference proteome</keyword>
<evidence type="ECO:0000313" key="3">
    <source>
        <dbReference type="Proteomes" id="UP000762676"/>
    </source>
</evidence>